<protein>
    <submittedName>
        <fullName evidence="1">Uncharacterized protein</fullName>
    </submittedName>
</protein>
<sequence length="105" mass="11737">MPMVDPEKKEIVELVVQRGVRAPSPCIRLCNGMRTTQKSCASWGRKTVCVHRVFFQFACVRSSARSPFTTSPPVIRSGPSDPVLGSNINFFSTPLFLMCHNFQMS</sequence>
<reference evidence="1" key="2">
    <citation type="journal article" date="2015" name="Data Brief">
        <title>Shoot transcriptome of the giant reed, Arundo donax.</title>
        <authorList>
            <person name="Barrero R.A."/>
            <person name="Guerrero F.D."/>
            <person name="Moolhuijzen P."/>
            <person name="Goolsby J.A."/>
            <person name="Tidwell J."/>
            <person name="Bellgard S.E."/>
            <person name="Bellgard M.I."/>
        </authorList>
    </citation>
    <scope>NUCLEOTIDE SEQUENCE</scope>
    <source>
        <tissue evidence="1">Shoot tissue taken approximately 20 cm above the soil surface</tissue>
    </source>
</reference>
<name>A0A0A9CNH7_ARUDO</name>
<reference evidence="1" key="1">
    <citation type="submission" date="2014-09" db="EMBL/GenBank/DDBJ databases">
        <authorList>
            <person name="Magalhaes I.L.F."/>
            <person name="Oliveira U."/>
            <person name="Santos F.R."/>
            <person name="Vidigal T.H.D.A."/>
            <person name="Brescovit A.D."/>
            <person name="Santos A.J."/>
        </authorList>
    </citation>
    <scope>NUCLEOTIDE SEQUENCE</scope>
    <source>
        <tissue evidence="1">Shoot tissue taken approximately 20 cm above the soil surface</tissue>
    </source>
</reference>
<accession>A0A0A9CNH7</accession>
<dbReference type="EMBL" id="GBRH01224838">
    <property type="protein sequence ID" value="JAD73057.1"/>
    <property type="molecule type" value="Transcribed_RNA"/>
</dbReference>
<evidence type="ECO:0000313" key="1">
    <source>
        <dbReference type="EMBL" id="JAD73057.1"/>
    </source>
</evidence>
<dbReference type="AlphaFoldDB" id="A0A0A9CNH7"/>
<proteinExistence type="predicted"/>
<organism evidence="1">
    <name type="scientific">Arundo donax</name>
    <name type="common">Giant reed</name>
    <name type="synonym">Donax arundinaceus</name>
    <dbReference type="NCBI Taxonomy" id="35708"/>
    <lineage>
        <taxon>Eukaryota</taxon>
        <taxon>Viridiplantae</taxon>
        <taxon>Streptophyta</taxon>
        <taxon>Embryophyta</taxon>
        <taxon>Tracheophyta</taxon>
        <taxon>Spermatophyta</taxon>
        <taxon>Magnoliopsida</taxon>
        <taxon>Liliopsida</taxon>
        <taxon>Poales</taxon>
        <taxon>Poaceae</taxon>
        <taxon>PACMAD clade</taxon>
        <taxon>Arundinoideae</taxon>
        <taxon>Arundineae</taxon>
        <taxon>Arundo</taxon>
    </lineage>
</organism>